<comment type="caution">
    <text evidence="1">The sequence shown here is derived from an EMBL/GenBank/DDBJ whole genome shotgun (WGS) entry which is preliminary data.</text>
</comment>
<gene>
    <name evidence="1" type="ORF">Amon02_000104800</name>
</gene>
<sequence>MKVKLSDEEKNVSMVIEFKFLYAPGAGGSFLCEAQLLPYDVDFRRMRRVPFSYFGPDYEHRMQLIQHTDTPVFKDGSIVLPNVPAVNIPVRKITICVHVHKDFGHISNGKLLESARNGTIVLTEPECEELTRDNKCEECINSKATNKNPSAGSRDKYMVEVPFFIVCSDVCQVATKRVHRSIQSLCILLLM</sequence>
<reference evidence="1" key="1">
    <citation type="submission" date="2023-04" db="EMBL/GenBank/DDBJ databases">
        <title>Ambrosiozyma monospora NBRC 10751.</title>
        <authorList>
            <person name="Ichikawa N."/>
            <person name="Sato H."/>
            <person name="Tonouchi N."/>
        </authorList>
    </citation>
    <scope>NUCLEOTIDE SEQUENCE</scope>
    <source>
        <strain evidence="1">NBRC 10751</strain>
    </source>
</reference>
<accession>A0ACB5STR8</accession>
<dbReference type="EMBL" id="BSXS01000453">
    <property type="protein sequence ID" value="GME72570.1"/>
    <property type="molecule type" value="Genomic_DNA"/>
</dbReference>
<organism evidence="1 2">
    <name type="scientific">Ambrosiozyma monospora</name>
    <name type="common">Yeast</name>
    <name type="synonym">Endomycopsis monosporus</name>
    <dbReference type="NCBI Taxonomy" id="43982"/>
    <lineage>
        <taxon>Eukaryota</taxon>
        <taxon>Fungi</taxon>
        <taxon>Dikarya</taxon>
        <taxon>Ascomycota</taxon>
        <taxon>Saccharomycotina</taxon>
        <taxon>Pichiomycetes</taxon>
        <taxon>Pichiales</taxon>
        <taxon>Pichiaceae</taxon>
        <taxon>Ambrosiozyma</taxon>
    </lineage>
</organism>
<protein>
    <submittedName>
        <fullName evidence="1">Unnamed protein product</fullName>
    </submittedName>
</protein>
<keyword evidence="2" id="KW-1185">Reference proteome</keyword>
<evidence type="ECO:0000313" key="2">
    <source>
        <dbReference type="Proteomes" id="UP001165064"/>
    </source>
</evidence>
<name>A0ACB5STR8_AMBMO</name>
<proteinExistence type="predicted"/>
<evidence type="ECO:0000313" key="1">
    <source>
        <dbReference type="EMBL" id="GME72570.1"/>
    </source>
</evidence>
<dbReference type="Proteomes" id="UP001165064">
    <property type="component" value="Unassembled WGS sequence"/>
</dbReference>